<feature type="domain" description="Glycoside hydrolase family 29 N-terminal" evidence="6">
    <location>
        <begin position="54"/>
        <end position="347"/>
    </location>
</feature>
<evidence type="ECO:0000313" key="8">
    <source>
        <dbReference type="Proteomes" id="UP000298615"/>
    </source>
</evidence>
<dbReference type="Gene3D" id="2.60.120.260">
    <property type="entry name" value="Galactose-binding domain-like"/>
    <property type="match status" value="1"/>
</dbReference>
<organism evidence="7 8">
    <name type="scientific">Vagococcus zengguangii</name>
    <dbReference type="NCBI Taxonomy" id="2571750"/>
    <lineage>
        <taxon>Bacteria</taxon>
        <taxon>Bacillati</taxon>
        <taxon>Bacillota</taxon>
        <taxon>Bacilli</taxon>
        <taxon>Lactobacillales</taxon>
        <taxon>Enterococcaceae</taxon>
        <taxon>Vagococcus</taxon>
    </lineage>
</organism>
<evidence type="ECO:0000313" key="7">
    <source>
        <dbReference type="EMBL" id="QCI87358.1"/>
    </source>
</evidence>
<keyword evidence="4" id="KW-0378">Hydrolase</keyword>
<dbReference type="InterPro" id="IPR017853">
    <property type="entry name" value="GH"/>
</dbReference>
<reference evidence="7 8" key="1">
    <citation type="submission" date="2019-04" db="EMBL/GenBank/DDBJ databases">
        <title>Vagococcus sp. nov., isolated from faeces of yaks (Bos grunniens).</title>
        <authorList>
            <person name="Ge Y."/>
        </authorList>
    </citation>
    <scope>NUCLEOTIDE SEQUENCE [LARGE SCALE GENOMIC DNA]</scope>
    <source>
        <strain evidence="7 8">MN-17</strain>
    </source>
</reference>
<dbReference type="Proteomes" id="UP000298615">
    <property type="component" value="Chromosome"/>
</dbReference>
<dbReference type="EC" id="3.2.1.51" evidence="2"/>
<evidence type="ECO:0000256" key="3">
    <source>
        <dbReference type="ARBA" id="ARBA00022729"/>
    </source>
</evidence>
<dbReference type="SMR" id="A0A4D7CTS9"/>
<dbReference type="Pfam" id="PF01120">
    <property type="entry name" value="Alpha_L_fucos"/>
    <property type="match status" value="1"/>
</dbReference>
<evidence type="ECO:0000256" key="2">
    <source>
        <dbReference type="ARBA" id="ARBA00012662"/>
    </source>
</evidence>
<dbReference type="SUPFAM" id="SSF51445">
    <property type="entry name" value="(Trans)glycosidases"/>
    <property type="match status" value="1"/>
</dbReference>
<proteinExistence type="inferred from homology"/>
<comment type="similarity">
    <text evidence="1">Belongs to the glycosyl hydrolase 29 family.</text>
</comment>
<accession>A0A4D7CTS9</accession>
<dbReference type="PANTHER" id="PTHR10030:SF37">
    <property type="entry name" value="ALPHA-L-FUCOSIDASE-RELATED"/>
    <property type="match status" value="1"/>
</dbReference>
<dbReference type="GO" id="GO:0005764">
    <property type="term" value="C:lysosome"/>
    <property type="evidence" value="ECO:0007669"/>
    <property type="project" value="TreeGrafter"/>
</dbReference>
<evidence type="ECO:0000259" key="6">
    <source>
        <dbReference type="Pfam" id="PF01120"/>
    </source>
</evidence>
<keyword evidence="3" id="KW-0732">Signal</keyword>
<evidence type="ECO:0000256" key="4">
    <source>
        <dbReference type="ARBA" id="ARBA00022801"/>
    </source>
</evidence>
<keyword evidence="8" id="KW-1185">Reference proteome</keyword>
<dbReference type="Gene3D" id="3.20.20.80">
    <property type="entry name" value="Glycosidases"/>
    <property type="match status" value="1"/>
</dbReference>
<dbReference type="AlphaFoldDB" id="A0A4D7CTS9"/>
<dbReference type="InterPro" id="IPR000933">
    <property type="entry name" value="Glyco_hydro_29"/>
</dbReference>
<dbReference type="EMBL" id="CP039712">
    <property type="protein sequence ID" value="QCI87358.1"/>
    <property type="molecule type" value="Genomic_DNA"/>
</dbReference>
<dbReference type="PANTHER" id="PTHR10030">
    <property type="entry name" value="ALPHA-L-FUCOSIDASE"/>
    <property type="match status" value="1"/>
</dbReference>
<dbReference type="GO" id="GO:0006004">
    <property type="term" value="P:fucose metabolic process"/>
    <property type="evidence" value="ECO:0007669"/>
    <property type="project" value="TreeGrafter"/>
</dbReference>
<dbReference type="GO" id="GO:0016139">
    <property type="term" value="P:glycoside catabolic process"/>
    <property type="evidence" value="ECO:0007669"/>
    <property type="project" value="TreeGrafter"/>
</dbReference>
<dbReference type="KEGG" id="vao:FA707_04125"/>
<evidence type="ECO:0000256" key="1">
    <source>
        <dbReference type="ARBA" id="ARBA00007951"/>
    </source>
</evidence>
<name>A0A4D7CTS9_9ENTE</name>
<keyword evidence="5" id="KW-0326">Glycosidase</keyword>
<evidence type="ECO:0000256" key="5">
    <source>
        <dbReference type="ARBA" id="ARBA00023295"/>
    </source>
</evidence>
<protein>
    <recommendedName>
        <fullName evidence="2">alpha-L-fucosidase</fullName>
        <ecNumber evidence="2">3.2.1.51</ecNumber>
    </recommendedName>
</protein>
<gene>
    <name evidence="7" type="ORF">FA707_04125</name>
</gene>
<sequence length="456" mass="51849">MALLEEWRQKMERITQIKPSSRQLGWQVMGFYGFIHFGLNTYTNQEWGDGTASPSLFLPEQLDCVAWVQTMKAAGMKGAILTCKHHDGFCLWPSKFTDYSVASSPWKNGQGDVVRKFAEACHQENFKFGIYLSPWDRAEASYGTGEAYNDYFANQLTELLTNYGDVFEVWFDGANGESEGKVQPYDWERYYQIIRKLQPEAVIAVCGPDVRWVGNEAGTARENEWSVVPIELRDAEKIAERSQKVDDGKFAKQIASTDEDLGSRKVLANYHGELIWYPAEVNTSIRPGWFYHEAEDELVKPATTLFEIYRKSVGGNCTFLLNIPPNPSGQIATRDVETLKELGQLIEQFDKPLPANIEKQVVSTTNHELYKISCPTPQRLNMILLGEDISRSQLVEAFEIRATINGQLVSIYQGESIGYKRMVEIELITTDYLEIEVLASRAQPKIDKIALYLIEK</sequence>
<dbReference type="InterPro" id="IPR057739">
    <property type="entry name" value="Glyco_hydro_29_N"/>
</dbReference>
<dbReference type="GO" id="GO:0004560">
    <property type="term" value="F:alpha-L-fucosidase activity"/>
    <property type="evidence" value="ECO:0007669"/>
    <property type="project" value="InterPro"/>
</dbReference>
<dbReference type="SMART" id="SM00812">
    <property type="entry name" value="Alpha_L_fucos"/>
    <property type="match status" value="1"/>
</dbReference>